<proteinExistence type="predicted"/>
<dbReference type="Proteomes" id="UP000037122">
    <property type="component" value="Unassembled WGS sequence"/>
</dbReference>
<gene>
    <name evidence="1" type="ORF">QG37_02940</name>
</gene>
<reference evidence="2" key="1">
    <citation type="journal article" date="2015" name="BMC Genomics">
        <title>Draft genome of a commonly misdiagnosed multidrug resistant pathogen Candida auris.</title>
        <authorList>
            <person name="Chatterjee S."/>
            <person name="Alampalli S.V."/>
            <person name="Nageshan R.K."/>
            <person name="Chettiar S.T."/>
            <person name="Joshi S."/>
            <person name="Tatu U.S."/>
        </authorList>
    </citation>
    <scope>NUCLEOTIDE SEQUENCE [LARGE SCALE GENOMIC DNA]</scope>
    <source>
        <strain evidence="2">6684</strain>
    </source>
</reference>
<dbReference type="VEuPathDB" id="FungiDB:QG37_02940"/>
<comment type="caution">
    <text evidence="1">The sequence shown here is derived from an EMBL/GenBank/DDBJ whole genome shotgun (WGS) entry which is preliminary data.</text>
</comment>
<organism evidence="1 2">
    <name type="scientific">Candidozyma auris</name>
    <name type="common">Yeast</name>
    <name type="synonym">Candida auris</name>
    <dbReference type="NCBI Taxonomy" id="498019"/>
    <lineage>
        <taxon>Eukaryota</taxon>
        <taxon>Fungi</taxon>
        <taxon>Dikarya</taxon>
        <taxon>Ascomycota</taxon>
        <taxon>Saccharomycotina</taxon>
        <taxon>Pichiomycetes</taxon>
        <taxon>Metschnikowiaceae</taxon>
        <taxon>Candidozyma</taxon>
    </lineage>
</organism>
<evidence type="ECO:0000313" key="1">
    <source>
        <dbReference type="EMBL" id="KNE00001.1"/>
    </source>
</evidence>
<protein>
    <submittedName>
        <fullName evidence="1">Uncharacterized protein</fullName>
    </submittedName>
</protein>
<accession>A0A0L0P1Y4</accession>
<name>A0A0L0P1Y4_CANAR</name>
<evidence type="ECO:0000313" key="2">
    <source>
        <dbReference type="Proteomes" id="UP000037122"/>
    </source>
</evidence>
<dbReference type="EMBL" id="LGST01000020">
    <property type="protein sequence ID" value="KNE00001.1"/>
    <property type="molecule type" value="Genomic_DNA"/>
</dbReference>
<sequence>MYMGRRENWTQTVEMRSLGLYKMYVWSNGIVEAVAKGSIMQIFGVGSW</sequence>
<dbReference type="AlphaFoldDB" id="A0A0L0P1Y4"/>